<dbReference type="InterPro" id="IPR016181">
    <property type="entry name" value="Acyl_CoA_acyltransferase"/>
</dbReference>
<evidence type="ECO:0000313" key="3">
    <source>
        <dbReference type="Proteomes" id="UP000503840"/>
    </source>
</evidence>
<accession>A0A7J0BI28</accession>
<evidence type="ECO:0000259" key="1">
    <source>
        <dbReference type="Pfam" id="PF21926"/>
    </source>
</evidence>
<evidence type="ECO:0000313" key="2">
    <source>
        <dbReference type="EMBL" id="GFM33218.1"/>
    </source>
</evidence>
<dbReference type="Pfam" id="PF21926">
    <property type="entry name" value="FeeM"/>
    <property type="match status" value="1"/>
</dbReference>
<reference evidence="2 3" key="1">
    <citation type="submission" date="2020-05" db="EMBL/GenBank/DDBJ databases">
        <title>Draft genome sequence of Desulfovibrio sp. strain HN2T.</title>
        <authorList>
            <person name="Ueno A."/>
            <person name="Tamazawa S."/>
            <person name="Tamamura S."/>
            <person name="Murakami T."/>
            <person name="Kiyama T."/>
            <person name="Inomata H."/>
            <person name="Amano Y."/>
            <person name="Miyakawa K."/>
            <person name="Tamaki H."/>
            <person name="Naganuma T."/>
            <person name="Kaneko K."/>
        </authorList>
    </citation>
    <scope>NUCLEOTIDE SEQUENCE [LARGE SCALE GENOMIC DNA]</scope>
    <source>
        <strain evidence="2 3">HN2</strain>
    </source>
</reference>
<sequence>MLTGQDRRRTIRIRRSSLLQCKLGDIDRPAIKIAEEPDEYKQAFGIIYEEYLKETYAKPHDSKLLYSAYSMLPKSVTFIFKSYLEVLSTVTLVQDTKIFGLPMDCLYKSEIQALRDSGRKVAEVANLATRRVNRWSNLMIYLAKALYRYAIFCKVNDVVIMVNPKHVRFYKEILLFEEFGEEKYYESVGAPAIALRANMDSFSKSLEGAYSETDFETDLYSFFVKVNNDIIEPEMQYSVEKNRLLDMQLARELFKARPELLQNLDPKQREYLEVAYHQALFCGGLFGEGELRGHA</sequence>
<dbReference type="EMBL" id="BLVO01000013">
    <property type="protein sequence ID" value="GFM33218.1"/>
    <property type="molecule type" value="Genomic_DNA"/>
</dbReference>
<protein>
    <recommendedName>
        <fullName evidence="1">N-acyl amino acid synthase FeeM catalytic core domain-containing protein</fullName>
    </recommendedName>
</protein>
<gene>
    <name evidence="2" type="ORF">DSM101010T_15830</name>
</gene>
<organism evidence="2 3">
    <name type="scientific">Desulfovibrio subterraneus</name>
    <dbReference type="NCBI Taxonomy" id="2718620"/>
    <lineage>
        <taxon>Bacteria</taxon>
        <taxon>Pseudomonadati</taxon>
        <taxon>Thermodesulfobacteriota</taxon>
        <taxon>Desulfovibrionia</taxon>
        <taxon>Desulfovibrionales</taxon>
        <taxon>Desulfovibrionaceae</taxon>
        <taxon>Desulfovibrio</taxon>
    </lineage>
</organism>
<comment type="caution">
    <text evidence="2">The sequence shown here is derived from an EMBL/GenBank/DDBJ whole genome shotgun (WGS) entry which is preliminary data.</text>
</comment>
<dbReference type="AlphaFoldDB" id="A0A7J0BI28"/>
<dbReference type="Proteomes" id="UP000503840">
    <property type="component" value="Unassembled WGS sequence"/>
</dbReference>
<dbReference type="InterPro" id="IPR054597">
    <property type="entry name" value="FeeM_cat"/>
</dbReference>
<dbReference type="SUPFAM" id="SSF55729">
    <property type="entry name" value="Acyl-CoA N-acyltransferases (Nat)"/>
    <property type="match status" value="1"/>
</dbReference>
<proteinExistence type="predicted"/>
<name>A0A7J0BI28_9BACT</name>
<dbReference type="Gene3D" id="3.40.630.30">
    <property type="match status" value="1"/>
</dbReference>
<feature type="domain" description="N-acyl amino acid synthase FeeM catalytic core" evidence="1">
    <location>
        <begin position="42"/>
        <end position="198"/>
    </location>
</feature>
<keyword evidence="3" id="KW-1185">Reference proteome</keyword>
<dbReference type="RefSeq" id="WP_243452113.1">
    <property type="nucleotide sequence ID" value="NZ_BLVO01000013.1"/>
</dbReference>